<dbReference type="SUPFAM" id="SSF55120">
    <property type="entry name" value="Pseudouridine synthase"/>
    <property type="match status" value="1"/>
</dbReference>
<organism evidence="4 6">
    <name type="scientific">Plasmodiophora brassicae</name>
    <name type="common">Clubroot disease agent</name>
    <dbReference type="NCBI Taxonomy" id="37360"/>
    <lineage>
        <taxon>Eukaryota</taxon>
        <taxon>Sar</taxon>
        <taxon>Rhizaria</taxon>
        <taxon>Endomyxa</taxon>
        <taxon>Phytomyxea</taxon>
        <taxon>Plasmodiophorida</taxon>
        <taxon>Plasmodiophoridae</taxon>
        <taxon>Plasmodiophora</taxon>
    </lineage>
</organism>
<dbReference type="Gene3D" id="3.10.290.10">
    <property type="entry name" value="RNA-binding S4 domain"/>
    <property type="match status" value="1"/>
</dbReference>
<keyword evidence="5" id="KW-0496">Mitochondrion</keyword>
<gene>
    <name evidence="4" type="ORF">PBRA_001272</name>
    <name evidence="5" type="ORF">PLBR_LOCUS4591</name>
</gene>
<keyword evidence="2" id="KW-0694">RNA-binding</keyword>
<dbReference type="Proteomes" id="UP000039324">
    <property type="component" value="Unassembled WGS sequence"/>
</dbReference>
<sequence>MPQARLVSLRCRWRDVRRYGTRGIAEGAGEQIGTEPERRIALPRRLSKFVAACGFRRRDAEQFIRDGRITVDQAVITNAGELVDAESAMVALDGSRVLRPQRPRLFIYHKARDEVVERKRPRPDILTVYESIYGQANRKLDIPKNLLPVGRMDASSEGLLLLTTSSKLAAHLTDPSNAYERVYLVNVNGTIDMEKLNALRAGVTAPDSVTFQALRIQIRYKGPTTALLKITLRDGKNAKVNAALEWAGLRPYRTTRTQFGPFELDNPQTSRRAVVEVPIPGFLRGFT</sequence>
<dbReference type="EMBL" id="CDSF01000090">
    <property type="protein sequence ID" value="CEO99366.1"/>
    <property type="molecule type" value="Genomic_DNA"/>
</dbReference>
<evidence type="ECO:0000313" key="4">
    <source>
        <dbReference type="EMBL" id="CEO99366.1"/>
    </source>
</evidence>
<evidence type="ECO:0000256" key="2">
    <source>
        <dbReference type="PROSITE-ProRule" id="PRU00182"/>
    </source>
</evidence>
<evidence type="ECO:0000313" key="5">
    <source>
        <dbReference type="EMBL" id="SPQ97376.1"/>
    </source>
</evidence>
<evidence type="ECO:0000313" key="7">
    <source>
        <dbReference type="Proteomes" id="UP000290189"/>
    </source>
</evidence>
<dbReference type="GO" id="GO:0003723">
    <property type="term" value="F:RNA binding"/>
    <property type="evidence" value="ECO:0007669"/>
    <property type="project" value="UniProtKB-KW"/>
</dbReference>
<dbReference type="PANTHER" id="PTHR47683">
    <property type="entry name" value="PSEUDOURIDINE SYNTHASE FAMILY PROTEIN-RELATED"/>
    <property type="match status" value="1"/>
</dbReference>
<accession>A0A0G4IWB4</accession>
<dbReference type="EMBL" id="OVEO01000007">
    <property type="protein sequence ID" value="SPQ97376.1"/>
    <property type="molecule type" value="Genomic_DNA"/>
</dbReference>
<keyword evidence="1" id="KW-0413">Isomerase</keyword>
<dbReference type="InterPro" id="IPR002942">
    <property type="entry name" value="S4_RNA-bd"/>
</dbReference>
<dbReference type="GO" id="GO:0009982">
    <property type="term" value="F:pseudouridine synthase activity"/>
    <property type="evidence" value="ECO:0007669"/>
    <property type="project" value="InterPro"/>
</dbReference>
<evidence type="ECO:0000259" key="3">
    <source>
        <dbReference type="SMART" id="SM00363"/>
    </source>
</evidence>
<dbReference type="PANTHER" id="PTHR47683:SF3">
    <property type="entry name" value="RIBOSOMAL LARGE SUBUNIT PSEUDOURIDINE SYNTHASE B"/>
    <property type="match status" value="1"/>
</dbReference>
<evidence type="ECO:0000313" key="6">
    <source>
        <dbReference type="Proteomes" id="UP000039324"/>
    </source>
</evidence>
<proteinExistence type="predicted"/>
<dbReference type="InterPro" id="IPR020103">
    <property type="entry name" value="PsdUridine_synth_cat_dom_sf"/>
</dbReference>
<dbReference type="AlphaFoldDB" id="A0A0G4IWB4"/>
<dbReference type="Gene3D" id="3.30.70.1560">
    <property type="entry name" value="Alpha-L RNA-binding motif"/>
    <property type="match status" value="1"/>
</dbReference>
<geneLocation type="mitochondrion" evidence="5"/>
<dbReference type="Pfam" id="PF00849">
    <property type="entry name" value="PseudoU_synth_2"/>
    <property type="match status" value="1"/>
</dbReference>
<dbReference type="InterPro" id="IPR042092">
    <property type="entry name" value="PsdUridine_s_RsuA/RluB/E/F_cat"/>
</dbReference>
<dbReference type="Gene3D" id="3.30.70.580">
    <property type="entry name" value="Pseudouridine synthase I, catalytic domain, N-terminal subdomain"/>
    <property type="match status" value="1"/>
</dbReference>
<dbReference type="SMART" id="SM00363">
    <property type="entry name" value="S4"/>
    <property type="match status" value="1"/>
</dbReference>
<dbReference type="SUPFAM" id="SSF55174">
    <property type="entry name" value="Alpha-L RNA-binding motif"/>
    <property type="match status" value="1"/>
</dbReference>
<dbReference type="GO" id="GO:0001522">
    <property type="term" value="P:pseudouridine synthesis"/>
    <property type="evidence" value="ECO:0007669"/>
    <property type="project" value="InterPro"/>
</dbReference>
<reference evidence="4 6" key="1">
    <citation type="submission" date="2015-02" db="EMBL/GenBank/DDBJ databases">
        <authorList>
            <person name="Chooi Y.-H."/>
        </authorList>
    </citation>
    <scope>NUCLEOTIDE SEQUENCE [LARGE SCALE GENOMIC DNA]</scope>
    <source>
        <strain evidence="4">E3</strain>
    </source>
</reference>
<dbReference type="InterPro" id="IPR036986">
    <property type="entry name" value="S4_RNA-bd_sf"/>
</dbReference>
<dbReference type="InterPro" id="IPR006145">
    <property type="entry name" value="PsdUridine_synth_RsuA/RluA"/>
</dbReference>
<dbReference type="InterPro" id="IPR050343">
    <property type="entry name" value="RsuA_PseudoU_synthase"/>
</dbReference>
<keyword evidence="6" id="KW-1185">Reference proteome</keyword>
<protein>
    <recommendedName>
        <fullName evidence="3">RNA-binding S4 domain-containing protein</fullName>
    </recommendedName>
</protein>
<reference evidence="5 7" key="2">
    <citation type="submission" date="2018-03" db="EMBL/GenBank/DDBJ databases">
        <authorList>
            <person name="Fogelqvist J."/>
        </authorList>
    </citation>
    <scope>NUCLEOTIDE SEQUENCE [LARGE SCALE GENOMIC DNA]</scope>
</reference>
<feature type="domain" description="RNA-binding S4" evidence="3">
    <location>
        <begin position="44"/>
        <end position="103"/>
    </location>
</feature>
<dbReference type="CDD" id="cd00165">
    <property type="entry name" value="S4"/>
    <property type="match status" value="1"/>
</dbReference>
<dbReference type="Pfam" id="PF01479">
    <property type="entry name" value="S4"/>
    <property type="match status" value="1"/>
</dbReference>
<evidence type="ECO:0000256" key="1">
    <source>
        <dbReference type="ARBA" id="ARBA00023235"/>
    </source>
</evidence>
<dbReference type="PROSITE" id="PS50889">
    <property type="entry name" value="S4"/>
    <property type="match status" value="1"/>
</dbReference>
<dbReference type="OrthoDB" id="440619at2759"/>
<dbReference type="InterPro" id="IPR020094">
    <property type="entry name" value="TruA/RsuA/RluB/E/F_N"/>
</dbReference>
<dbReference type="STRING" id="37360.A0A0G4IWB4"/>
<name>A0A0G4IWB4_PLABS</name>
<dbReference type="Proteomes" id="UP000290189">
    <property type="component" value="Unassembled WGS sequence"/>
</dbReference>